<evidence type="ECO:0000313" key="2">
    <source>
        <dbReference type="EMBL" id="KSU50873.1"/>
    </source>
</evidence>
<dbReference type="InterPro" id="IPR006037">
    <property type="entry name" value="RCK_C"/>
</dbReference>
<dbReference type="Proteomes" id="UP000072605">
    <property type="component" value="Unassembled WGS sequence"/>
</dbReference>
<dbReference type="Proteomes" id="UP000053797">
    <property type="component" value="Unassembled WGS sequence"/>
</dbReference>
<sequence length="166" mass="18623">MDMREVDLPGIGRKFEGITTRGDKVVVIVHDDGRREMHHYDDDDFDESISSVTFNDAEARQMAGILGGLSYKPKDLEKIELAFDDLVIEWFKVGQDSKVNNRTIGELDVRNHYDISIIAVLKHDRSKSLNPGPDTRLEAGDTIVLSGERQNIRHITKALFSIEGGG</sequence>
<comment type="caution">
    <text evidence="2">The sequence shown here is derived from an EMBL/GenBank/DDBJ whole genome shotgun (WGS) entry which is preliminary data.</text>
</comment>
<proteinExistence type="predicted"/>
<reference evidence="2 4" key="1">
    <citation type="journal article" date="2015" name="Int. J. Syst. Evol. Microbiol.">
        <title>Exiguobacterium enclense sp. nov., isolated from sediment.</title>
        <authorList>
            <person name="Dastager S.G."/>
            <person name="Mawlankar R."/>
            <person name="Sonalkar V.V."/>
            <person name="Thorat M.N."/>
            <person name="Mual P."/>
            <person name="Verma A."/>
            <person name="Krishnamurthi S."/>
            <person name="Tang S.K."/>
            <person name="Li W.J."/>
        </authorList>
    </citation>
    <scope>NUCLEOTIDE SEQUENCE [LARGE SCALE GENOMIC DNA]</scope>
    <source>
        <strain evidence="2 4">NIO-1109</strain>
    </source>
</reference>
<organism evidence="2 4">
    <name type="scientific">Exiguobacterium indicum</name>
    <dbReference type="NCBI Taxonomy" id="296995"/>
    <lineage>
        <taxon>Bacteria</taxon>
        <taxon>Bacillati</taxon>
        <taxon>Bacillota</taxon>
        <taxon>Bacilli</taxon>
        <taxon>Bacillales</taxon>
        <taxon>Bacillales Family XII. Incertae Sedis</taxon>
        <taxon>Exiguobacterium</taxon>
    </lineage>
</organism>
<dbReference type="GO" id="GO:0008324">
    <property type="term" value="F:monoatomic cation transmembrane transporter activity"/>
    <property type="evidence" value="ECO:0007669"/>
    <property type="project" value="InterPro"/>
</dbReference>
<dbReference type="OrthoDB" id="67547at2"/>
<dbReference type="SUPFAM" id="SSF116726">
    <property type="entry name" value="TrkA C-terminal domain-like"/>
    <property type="match status" value="1"/>
</dbReference>
<dbReference type="PANTHER" id="PTHR30445">
    <property type="entry name" value="K(+)_H(+) ANTIPORTER SUBUNIT KHTT"/>
    <property type="match status" value="1"/>
</dbReference>
<protein>
    <submittedName>
        <fullName evidence="3">K(+)/H(+) antiporter subunit KhtT</fullName>
    </submittedName>
    <submittedName>
        <fullName evidence="2">Potassium:proton antiporter</fullName>
    </submittedName>
</protein>
<dbReference type="EMBL" id="LDQV01000012">
    <property type="protein sequence ID" value="KTR27880.1"/>
    <property type="molecule type" value="Genomic_DNA"/>
</dbReference>
<dbReference type="PANTHER" id="PTHR30445:SF8">
    <property type="entry name" value="K(+)_H(+) ANTIPORTER SUBUNIT KHTT"/>
    <property type="match status" value="1"/>
</dbReference>
<dbReference type="Pfam" id="PF02080">
    <property type="entry name" value="TrkA_C"/>
    <property type="match status" value="1"/>
</dbReference>
<dbReference type="PIRSF" id="PIRSF005028">
    <property type="entry name" value="KhtT"/>
    <property type="match status" value="1"/>
</dbReference>
<accession>A0A0V8GKT8</accession>
<dbReference type="GeneID" id="90836889"/>
<dbReference type="InterPro" id="IPR050144">
    <property type="entry name" value="AAE_transporter"/>
</dbReference>
<dbReference type="PROSITE" id="PS51202">
    <property type="entry name" value="RCK_C"/>
    <property type="match status" value="1"/>
</dbReference>
<evidence type="ECO:0000313" key="5">
    <source>
        <dbReference type="Proteomes" id="UP000072605"/>
    </source>
</evidence>
<dbReference type="Pfam" id="PF25991">
    <property type="entry name" value="KhtT_N"/>
    <property type="match status" value="1"/>
</dbReference>
<dbReference type="AlphaFoldDB" id="A0A0V8GKT8"/>
<evidence type="ECO:0000313" key="3">
    <source>
        <dbReference type="EMBL" id="KTR27880.1"/>
    </source>
</evidence>
<dbReference type="RefSeq" id="WP_029341865.1">
    <property type="nucleotide sequence ID" value="NZ_FMYN01000001.1"/>
</dbReference>
<dbReference type="InterPro" id="IPR026278">
    <property type="entry name" value="KhtT"/>
</dbReference>
<feature type="domain" description="RCK C-terminal" evidence="1">
    <location>
        <begin position="76"/>
        <end position="161"/>
    </location>
</feature>
<dbReference type="EMBL" id="LNQL01000001">
    <property type="protein sequence ID" value="KSU50873.1"/>
    <property type="molecule type" value="Genomic_DNA"/>
</dbReference>
<dbReference type="Gene3D" id="3.30.70.1450">
    <property type="entry name" value="Regulator of K+ conductance, C-terminal domain"/>
    <property type="match status" value="1"/>
</dbReference>
<dbReference type="InterPro" id="IPR058776">
    <property type="entry name" value="KhtT-like_N"/>
</dbReference>
<dbReference type="InterPro" id="IPR036721">
    <property type="entry name" value="RCK_C_sf"/>
</dbReference>
<dbReference type="GO" id="GO:0006813">
    <property type="term" value="P:potassium ion transport"/>
    <property type="evidence" value="ECO:0007669"/>
    <property type="project" value="InterPro"/>
</dbReference>
<reference evidence="3 5" key="2">
    <citation type="journal article" date="2016" name="Front. Microbiol.">
        <title>Genomic Resource of Rice Seed Associated Bacteria.</title>
        <authorList>
            <person name="Midha S."/>
            <person name="Bansal K."/>
            <person name="Sharma S."/>
            <person name="Kumar N."/>
            <person name="Patil P.P."/>
            <person name="Chaudhry V."/>
            <person name="Patil P.B."/>
        </authorList>
    </citation>
    <scope>NUCLEOTIDE SEQUENCE [LARGE SCALE GENOMIC DNA]</scope>
    <source>
        <strain evidence="3 5">RSA11</strain>
    </source>
</reference>
<evidence type="ECO:0000259" key="1">
    <source>
        <dbReference type="PROSITE" id="PS51202"/>
    </source>
</evidence>
<evidence type="ECO:0000313" key="4">
    <source>
        <dbReference type="Proteomes" id="UP000053797"/>
    </source>
</evidence>
<gene>
    <name evidence="2" type="ORF">AS033_05695</name>
    <name evidence="3" type="ORF">RSA11_04235</name>
</gene>
<name>A0A0V8GKT8_9BACL</name>